<evidence type="ECO:0000313" key="7">
    <source>
        <dbReference type="EMBL" id="BBE31248.1"/>
    </source>
</evidence>
<dbReference type="InterPro" id="IPR051233">
    <property type="entry name" value="Desulfoferrodoxin_SOR"/>
</dbReference>
<keyword evidence="8" id="KW-1185">Reference proteome</keyword>
<dbReference type="AlphaFoldDB" id="A0A7G1G443"/>
<gene>
    <name evidence="7" type="ORF">OSSY52_13890</name>
</gene>
<sequence>MKFGEVIKSADFKTEKHAPVIEAPEKIKSEELFEVEVSVGKEIPHPNTIEHHIKWIDLYIQYDEDPNTLHIGRYNFGPSINEPIIKTKIKLAKSGKLIAVSYCNKHGVWENSKEIKVEV</sequence>
<evidence type="ECO:0000256" key="1">
    <source>
        <dbReference type="ARBA" id="ARBA00005941"/>
    </source>
</evidence>
<organism evidence="7 8">
    <name type="scientific">Tepiditoga spiralis</name>
    <dbReference type="NCBI Taxonomy" id="2108365"/>
    <lineage>
        <taxon>Bacteria</taxon>
        <taxon>Thermotogati</taxon>
        <taxon>Thermotogota</taxon>
        <taxon>Thermotogae</taxon>
        <taxon>Petrotogales</taxon>
        <taxon>Petrotogaceae</taxon>
        <taxon>Tepiditoga</taxon>
    </lineage>
</organism>
<dbReference type="Pfam" id="PF01880">
    <property type="entry name" value="Desulfoferrodox"/>
    <property type="match status" value="1"/>
</dbReference>
<feature type="domain" description="Desulfoferrodoxin ferrous iron-binding" evidence="6">
    <location>
        <begin position="10"/>
        <end position="111"/>
    </location>
</feature>
<dbReference type="GO" id="GO:0016491">
    <property type="term" value="F:oxidoreductase activity"/>
    <property type="evidence" value="ECO:0007669"/>
    <property type="project" value="InterPro"/>
</dbReference>
<evidence type="ECO:0000259" key="6">
    <source>
        <dbReference type="Pfam" id="PF01880"/>
    </source>
</evidence>
<evidence type="ECO:0000256" key="5">
    <source>
        <dbReference type="ARBA" id="ARBA00023004"/>
    </source>
</evidence>
<dbReference type="SUPFAM" id="SSF49367">
    <property type="entry name" value="Superoxide reductase-like"/>
    <property type="match status" value="1"/>
</dbReference>
<dbReference type="GO" id="GO:0005506">
    <property type="term" value="F:iron ion binding"/>
    <property type="evidence" value="ECO:0007669"/>
    <property type="project" value="InterPro"/>
</dbReference>
<evidence type="ECO:0000256" key="3">
    <source>
        <dbReference type="ARBA" id="ARBA00022723"/>
    </source>
</evidence>
<keyword evidence="2" id="KW-0813">Transport</keyword>
<dbReference type="InterPro" id="IPR036073">
    <property type="entry name" value="Desulfoferrodoxin_Fe-bd_dom_sf"/>
</dbReference>
<evidence type="ECO:0000313" key="8">
    <source>
        <dbReference type="Proteomes" id="UP000516361"/>
    </source>
</evidence>
<dbReference type="PANTHER" id="PTHR36541:SF1">
    <property type="entry name" value="SUPEROXIDE REDUCTASE-RELATED"/>
    <property type="match status" value="1"/>
</dbReference>
<keyword evidence="4" id="KW-0249">Electron transport</keyword>
<keyword evidence="5" id="KW-0408">Iron</keyword>
<evidence type="ECO:0000256" key="4">
    <source>
        <dbReference type="ARBA" id="ARBA00022982"/>
    </source>
</evidence>
<dbReference type="EMBL" id="AP018712">
    <property type="protein sequence ID" value="BBE31248.1"/>
    <property type="molecule type" value="Genomic_DNA"/>
</dbReference>
<comment type="similarity">
    <text evidence="1">Belongs to the desulfoferrodoxin family.</text>
</comment>
<dbReference type="Gene3D" id="2.60.40.730">
    <property type="entry name" value="SOR catalytic domain"/>
    <property type="match status" value="1"/>
</dbReference>
<dbReference type="PANTHER" id="PTHR36541">
    <property type="entry name" value="SUPEROXIDE REDUCTASE-RELATED"/>
    <property type="match status" value="1"/>
</dbReference>
<dbReference type="InParanoid" id="A0A7G1G443"/>
<dbReference type="InterPro" id="IPR002742">
    <property type="entry name" value="Desulfoferrodoxin_Fe-bd_dom"/>
</dbReference>
<accession>A0A7G1G443</accession>
<dbReference type="CDD" id="cd03172">
    <property type="entry name" value="SORL_classII"/>
    <property type="match status" value="1"/>
</dbReference>
<proteinExistence type="inferred from homology"/>
<evidence type="ECO:0000256" key="2">
    <source>
        <dbReference type="ARBA" id="ARBA00022448"/>
    </source>
</evidence>
<name>A0A7G1G443_9BACT</name>
<dbReference type="RefSeq" id="WP_190613671.1">
    <property type="nucleotide sequence ID" value="NZ_AP018712.1"/>
</dbReference>
<keyword evidence="3" id="KW-0479">Metal-binding</keyword>
<dbReference type="KEGG" id="ocy:OSSY52_13890"/>
<protein>
    <submittedName>
        <fullName evidence="7">Putative superoxide reductase</fullName>
    </submittedName>
</protein>
<dbReference type="NCBIfam" id="TIGR00332">
    <property type="entry name" value="neela_ferrous"/>
    <property type="match status" value="1"/>
</dbReference>
<dbReference type="Proteomes" id="UP000516361">
    <property type="component" value="Chromosome"/>
</dbReference>
<reference evidence="7 8" key="1">
    <citation type="submission" date="2018-06" db="EMBL/GenBank/DDBJ databases">
        <title>Genome sequencing of Oceanotoga sp. sy52.</title>
        <authorList>
            <person name="Mori K."/>
        </authorList>
    </citation>
    <scope>NUCLEOTIDE SEQUENCE [LARGE SCALE GENOMIC DNA]</scope>
    <source>
        <strain evidence="8">sy52</strain>
    </source>
</reference>